<reference evidence="2 3" key="1">
    <citation type="journal article" date="2022" name="Nat. Ecol. Evol.">
        <title>A masculinizing supergene underlies an exaggerated male reproductive morph in a spider.</title>
        <authorList>
            <person name="Hendrickx F."/>
            <person name="De Corte Z."/>
            <person name="Sonet G."/>
            <person name="Van Belleghem S.M."/>
            <person name="Kostlbacher S."/>
            <person name="Vangestel C."/>
        </authorList>
    </citation>
    <scope>NUCLEOTIDE SEQUENCE [LARGE SCALE GENOMIC DNA]</scope>
    <source>
        <strain evidence="2">W744_W776</strain>
    </source>
</reference>
<accession>A0AAV6UT72</accession>
<proteinExistence type="predicted"/>
<keyword evidence="3" id="KW-1185">Reference proteome</keyword>
<gene>
    <name evidence="2" type="ORF">JTE90_019957</name>
</gene>
<dbReference type="EMBL" id="JAFNEN010000269">
    <property type="protein sequence ID" value="KAG8187527.1"/>
    <property type="molecule type" value="Genomic_DNA"/>
</dbReference>
<sequence>MTSKVAISSRPPQPAGESVRAKSSNSDSQFHISLTAPFDFQEHIPTNTMHNGWMLRSSGDNTSWDLEECSVSPVGFAITISKLDKAVTDIKVVYL</sequence>
<name>A0AAV6UT72_9ARAC</name>
<protein>
    <submittedName>
        <fullName evidence="2">Uncharacterized protein</fullName>
    </submittedName>
</protein>
<organism evidence="2 3">
    <name type="scientific">Oedothorax gibbosus</name>
    <dbReference type="NCBI Taxonomy" id="931172"/>
    <lineage>
        <taxon>Eukaryota</taxon>
        <taxon>Metazoa</taxon>
        <taxon>Ecdysozoa</taxon>
        <taxon>Arthropoda</taxon>
        <taxon>Chelicerata</taxon>
        <taxon>Arachnida</taxon>
        <taxon>Araneae</taxon>
        <taxon>Araneomorphae</taxon>
        <taxon>Entelegynae</taxon>
        <taxon>Araneoidea</taxon>
        <taxon>Linyphiidae</taxon>
        <taxon>Erigoninae</taxon>
        <taxon>Oedothorax</taxon>
    </lineage>
</organism>
<dbReference type="Proteomes" id="UP000827092">
    <property type="component" value="Unassembled WGS sequence"/>
</dbReference>
<evidence type="ECO:0000313" key="2">
    <source>
        <dbReference type="EMBL" id="KAG8187527.1"/>
    </source>
</evidence>
<evidence type="ECO:0000256" key="1">
    <source>
        <dbReference type="SAM" id="MobiDB-lite"/>
    </source>
</evidence>
<dbReference type="AlphaFoldDB" id="A0AAV6UT72"/>
<comment type="caution">
    <text evidence="2">The sequence shown here is derived from an EMBL/GenBank/DDBJ whole genome shotgun (WGS) entry which is preliminary data.</text>
</comment>
<feature type="region of interest" description="Disordered" evidence="1">
    <location>
        <begin position="1"/>
        <end position="26"/>
    </location>
</feature>
<evidence type="ECO:0000313" key="3">
    <source>
        <dbReference type="Proteomes" id="UP000827092"/>
    </source>
</evidence>